<dbReference type="Proteomes" id="UP001265315">
    <property type="component" value="Unassembled WGS sequence"/>
</dbReference>
<gene>
    <name evidence="3" type="ORF">J2W61_005183</name>
</gene>
<name>A0AAW8M2F2_AGRTU</name>
<organism evidence="3 4">
    <name type="scientific">Agrobacterium tumefaciens</name>
    <dbReference type="NCBI Taxonomy" id="358"/>
    <lineage>
        <taxon>Bacteria</taxon>
        <taxon>Pseudomonadati</taxon>
        <taxon>Pseudomonadota</taxon>
        <taxon>Alphaproteobacteria</taxon>
        <taxon>Hyphomicrobiales</taxon>
        <taxon>Rhizobiaceae</taxon>
        <taxon>Rhizobium/Agrobacterium group</taxon>
        <taxon>Agrobacterium</taxon>
        <taxon>Agrobacterium tumefaciens complex</taxon>
    </lineage>
</organism>
<evidence type="ECO:0000256" key="2">
    <source>
        <dbReference type="ARBA" id="ARBA00023027"/>
    </source>
</evidence>
<keyword evidence="3" id="KW-0560">Oxidoreductase</keyword>
<sequence>MASLSREQLNITPALVIEATSTFLSQQAQGDITRGQKTITYLNPNFLWNDPAYAHLKKKYEGKSLEYRHTALIGGDGTYTGVKDLFSNPLNIDLGGQRQNTVVKVRKITSGEFIGEVDGTDISDARTALYAHWTLQYCFAGANDIKVFMFGAGPVAQQIVKFLEHSAGDRIASLTVSSRGPTADKLALDYSDSTSFPITAVHDKKGLKEADFVISVTTATEVLFGIEDVNLDAVFLSLGGKDMTEDLAAKILHEGETLCDDVRLVNERKTKAAWRYLQRRETDLVREAEAGTYKIRNFCHATPLDRKNKKGLVQVLCSGYAALDIMVAGHCLRAAGY</sequence>
<dbReference type="InterPro" id="IPR023401">
    <property type="entry name" value="ODC_N"/>
</dbReference>
<comment type="caution">
    <text evidence="3">The sequence shown here is derived from an EMBL/GenBank/DDBJ whole genome shotgun (WGS) entry which is preliminary data.</text>
</comment>
<protein>
    <submittedName>
        <fullName evidence="3">Alanine dehydrogenase</fullName>
        <ecNumber evidence="3">1.4.1.1</ecNumber>
    </submittedName>
</protein>
<dbReference type="EMBL" id="JAVDSW010000009">
    <property type="protein sequence ID" value="MDR6705308.1"/>
    <property type="molecule type" value="Genomic_DNA"/>
</dbReference>
<dbReference type="GO" id="GO:0000286">
    <property type="term" value="F:alanine dehydrogenase activity"/>
    <property type="evidence" value="ECO:0007669"/>
    <property type="project" value="UniProtKB-EC"/>
</dbReference>
<dbReference type="EC" id="1.4.1.1" evidence="3"/>
<evidence type="ECO:0000256" key="1">
    <source>
        <dbReference type="ARBA" id="ARBA00008903"/>
    </source>
</evidence>
<reference evidence="3" key="1">
    <citation type="submission" date="2023-07" db="EMBL/GenBank/DDBJ databases">
        <title>Sorghum-associated microbial communities from plants grown in Nebraska, USA.</title>
        <authorList>
            <person name="Schachtman D."/>
        </authorList>
    </citation>
    <scope>NUCLEOTIDE SEQUENCE</scope>
    <source>
        <strain evidence="3">1457</strain>
    </source>
</reference>
<accession>A0AAW8M2F2</accession>
<dbReference type="RefSeq" id="WP_111794418.1">
    <property type="nucleotide sequence ID" value="NZ_JAGIPM010000014.1"/>
</dbReference>
<dbReference type="AlphaFoldDB" id="A0AAW8M2F2"/>
<dbReference type="Pfam" id="PF02423">
    <property type="entry name" value="OCD_Mu_crystall"/>
    <property type="match status" value="1"/>
</dbReference>
<evidence type="ECO:0000313" key="3">
    <source>
        <dbReference type="EMBL" id="MDR6705308.1"/>
    </source>
</evidence>
<keyword evidence="2" id="KW-0520">NAD</keyword>
<dbReference type="Gene3D" id="3.30.1780.10">
    <property type="entry name" value="ornithine cyclodeaminase, domain 1"/>
    <property type="match status" value="1"/>
</dbReference>
<dbReference type="SUPFAM" id="SSF51735">
    <property type="entry name" value="NAD(P)-binding Rossmann-fold domains"/>
    <property type="match status" value="1"/>
</dbReference>
<dbReference type="InterPro" id="IPR036291">
    <property type="entry name" value="NAD(P)-bd_dom_sf"/>
</dbReference>
<dbReference type="InterPro" id="IPR003462">
    <property type="entry name" value="ODC_Mu_crystall"/>
</dbReference>
<evidence type="ECO:0000313" key="4">
    <source>
        <dbReference type="Proteomes" id="UP001265315"/>
    </source>
</evidence>
<proteinExistence type="inferred from homology"/>
<dbReference type="Gene3D" id="3.40.50.720">
    <property type="entry name" value="NAD(P)-binding Rossmann-like Domain"/>
    <property type="match status" value="1"/>
</dbReference>
<comment type="similarity">
    <text evidence="1">Belongs to the ornithine cyclodeaminase/mu-crystallin family.</text>
</comment>